<dbReference type="PANTHER" id="PTHR45969:SF69">
    <property type="entry name" value="FINGER DOMAIN PROTEIN, PUTATIVE (AFU_ORTHOLOGUE AFUA_3G12190)-RELATED"/>
    <property type="match status" value="1"/>
</dbReference>
<dbReference type="EMBL" id="CAXAMN010022362">
    <property type="protein sequence ID" value="CAK9068804.1"/>
    <property type="molecule type" value="Genomic_DNA"/>
</dbReference>
<evidence type="ECO:0000259" key="5">
    <source>
        <dbReference type="SMART" id="SM00184"/>
    </source>
</evidence>
<dbReference type="SUPFAM" id="SSF57850">
    <property type="entry name" value="RING/U-box"/>
    <property type="match status" value="1"/>
</dbReference>
<name>A0ABP0NZ27_9DINO</name>
<dbReference type="Proteomes" id="UP001642484">
    <property type="component" value="Unassembled WGS sequence"/>
</dbReference>
<dbReference type="PANTHER" id="PTHR45969">
    <property type="entry name" value="RING ZINC FINGER PROTEIN-RELATED"/>
    <property type="match status" value="1"/>
</dbReference>
<feature type="region of interest" description="Disordered" evidence="4">
    <location>
        <begin position="239"/>
        <end position="272"/>
    </location>
</feature>
<feature type="region of interest" description="Disordered" evidence="4">
    <location>
        <begin position="647"/>
        <end position="672"/>
    </location>
</feature>
<feature type="region of interest" description="Disordered" evidence="4">
    <location>
        <begin position="725"/>
        <end position="749"/>
    </location>
</feature>
<feature type="compositionally biased region" description="Low complexity" evidence="4">
    <location>
        <begin position="294"/>
        <end position="303"/>
    </location>
</feature>
<dbReference type="Gene3D" id="3.30.40.10">
    <property type="entry name" value="Zinc/RING finger domain, C3HC4 (zinc finger)"/>
    <property type="match status" value="1"/>
</dbReference>
<evidence type="ECO:0000313" key="7">
    <source>
        <dbReference type="Proteomes" id="UP001642484"/>
    </source>
</evidence>
<evidence type="ECO:0000256" key="2">
    <source>
        <dbReference type="ARBA" id="ARBA00022771"/>
    </source>
</evidence>
<evidence type="ECO:0000313" key="6">
    <source>
        <dbReference type="EMBL" id="CAK9068804.1"/>
    </source>
</evidence>
<gene>
    <name evidence="6" type="ORF">CCMP2556_LOCUS33814</name>
</gene>
<dbReference type="InterPro" id="IPR013083">
    <property type="entry name" value="Znf_RING/FYVE/PHD"/>
</dbReference>
<dbReference type="InterPro" id="IPR001841">
    <property type="entry name" value="Znf_RING"/>
</dbReference>
<feature type="compositionally biased region" description="Low complexity" evidence="4">
    <location>
        <begin position="249"/>
        <end position="258"/>
    </location>
</feature>
<sequence>MPCHAGARAHPGAAVTVPDLEAGKQVRTFSEKYQELFEFQRLFTSSLRRYLDAQQASLRATAHALGEDEAHALDRVAQRVEAQELEKELKVEVLQRRVKLLGALQELRSLQIQDLRQLVHQPQTEASGADSPPRTTRATHTELPGLHAELRALRQREQDLKSQLFGREASQGNLSQRLASSERALERRMECMAAARRLAERVKQAAAGPEVAGQLLQAALEVQGEAMHTREPLASMTGAVPTAQRGGSPLAECPVAEEPAPPTSPKRHGSPGRLPGLLSLVLEEVGVASEQLASLSPLRSASSRGEETPSTRVHSYLSDVEVQRQAWRRSPAEESMLSSPPKSPPKAVSSDLHFNSHLDSRTDGIDLALTSFLRQGRNRLRRSLFSRVGHGLYRYGTSRLLLRLAQGEELEAAGEGAGSRWERLEDFLRKVEMDQSQRLRHARERAKVDLPNSMFFGLEDEAASLADGSIWTVFTLEYDLLCPVQLPHAAGVHMLTLILRMWYTSMVACVMHIVAPRELPFATHAMIVENTLTVAVQEEDSNLQQEACPICLENFQVGDKVRRLPCMHLFHVVGGESSSQSRHCNIDRHLVLDKQCPICKTPIDIMERMERDQAAAMDRSDEVAPAPVGEITIQPADSGEGLVADTAEEARPATSEQAQEEDRPVEQPNPQRLPEQAAELERVVRSLQSRWLQIQDVVAGVQQMLHYLEDSHSTLSAVRNSTARVDDAARTSAETGTEEQPQTQAAPETVSVIASPTDVSVEPPVEWGHPEVTVITGKLQRIP</sequence>
<reference evidence="6 7" key="1">
    <citation type="submission" date="2024-02" db="EMBL/GenBank/DDBJ databases">
        <authorList>
            <person name="Chen Y."/>
            <person name="Shah S."/>
            <person name="Dougan E. K."/>
            <person name="Thang M."/>
            <person name="Chan C."/>
        </authorList>
    </citation>
    <scope>NUCLEOTIDE SEQUENCE [LARGE SCALE GENOMIC DNA]</scope>
</reference>
<organism evidence="6 7">
    <name type="scientific">Durusdinium trenchii</name>
    <dbReference type="NCBI Taxonomy" id="1381693"/>
    <lineage>
        <taxon>Eukaryota</taxon>
        <taxon>Sar</taxon>
        <taxon>Alveolata</taxon>
        <taxon>Dinophyceae</taxon>
        <taxon>Suessiales</taxon>
        <taxon>Symbiodiniaceae</taxon>
        <taxon>Durusdinium</taxon>
    </lineage>
</organism>
<keyword evidence="3" id="KW-0862">Zinc</keyword>
<keyword evidence="2" id="KW-0863">Zinc-finger</keyword>
<evidence type="ECO:0000256" key="1">
    <source>
        <dbReference type="ARBA" id="ARBA00022723"/>
    </source>
</evidence>
<feature type="domain" description="RING-type" evidence="5">
    <location>
        <begin position="548"/>
        <end position="599"/>
    </location>
</feature>
<accession>A0ABP0NZ27</accession>
<protein>
    <recommendedName>
        <fullName evidence="5">RING-type domain-containing protein</fullName>
    </recommendedName>
</protein>
<proteinExistence type="predicted"/>
<dbReference type="SMART" id="SM00184">
    <property type="entry name" value="RING"/>
    <property type="match status" value="1"/>
</dbReference>
<evidence type="ECO:0000256" key="3">
    <source>
        <dbReference type="ARBA" id="ARBA00022833"/>
    </source>
</evidence>
<evidence type="ECO:0000256" key="4">
    <source>
        <dbReference type="SAM" id="MobiDB-lite"/>
    </source>
</evidence>
<dbReference type="Pfam" id="PF17123">
    <property type="entry name" value="zf-RING_11"/>
    <property type="match status" value="1"/>
</dbReference>
<comment type="caution">
    <text evidence="6">The sequence shown here is derived from an EMBL/GenBank/DDBJ whole genome shotgun (WGS) entry which is preliminary data.</text>
</comment>
<feature type="region of interest" description="Disordered" evidence="4">
    <location>
        <begin position="294"/>
        <end position="352"/>
    </location>
</feature>
<feature type="compositionally biased region" description="Polar residues" evidence="4">
    <location>
        <begin position="732"/>
        <end position="749"/>
    </location>
</feature>
<keyword evidence="1" id="KW-0479">Metal-binding</keyword>
<keyword evidence="7" id="KW-1185">Reference proteome</keyword>
<feature type="region of interest" description="Disordered" evidence="4">
    <location>
        <begin position="121"/>
        <end position="144"/>
    </location>
</feature>